<proteinExistence type="predicted"/>
<gene>
    <name evidence="2" type="ORF">C4D60_Mb08t09780</name>
</gene>
<dbReference type="AlphaFoldDB" id="A0A4S8K2M3"/>
<reference evidence="2 3" key="1">
    <citation type="journal article" date="2019" name="Nat. Plants">
        <title>Genome sequencing of Musa balbisiana reveals subgenome evolution and function divergence in polyploid bananas.</title>
        <authorList>
            <person name="Yao X."/>
        </authorList>
    </citation>
    <scope>NUCLEOTIDE SEQUENCE [LARGE SCALE GENOMIC DNA]</scope>
    <source>
        <strain evidence="3">cv. DH-PKW</strain>
        <tissue evidence="2">Leaves</tissue>
    </source>
</reference>
<evidence type="ECO:0000256" key="1">
    <source>
        <dbReference type="SAM" id="Phobius"/>
    </source>
</evidence>
<protein>
    <submittedName>
        <fullName evidence="2">Uncharacterized protein</fullName>
    </submittedName>
</protein>
<evidence type="ECO:0000313" key="2">
    <source>
        <dbReference type="EMBL" id="THU69004.1"/>
    </source>
</evidence>
<accession>A0A4S8K2M3</accession>
<name>A0A4S8K2M3_MUSBA</name>
<feature type="transmembrane region" description="Helical" evidence="1">
    <location>
        <begin position="128"/>
        <end position="149"/>
    </location>
</feature>
<comment type="caution">
    <text evidence="2">The sequence shown here is derived from an EMBL/GenBank/DDBJ whole genome shotgun (WGS) entry which is preliminary data.</text>
</comment>
<keyword evidence="3" id="KW-1185">Reference proteome</keyword>
<keyword evidence="1" id="KW-0812">Transmembrane</keyword>
<evidence type="ECO:0000313" key="3">
    <source>
        <dbReference type="Proteomes" id="UP000317650"/>
    </source>
</evidence>
<dbReference type="EMBL" id="PYDT01000002">
    <property type="protein sequence ID" value="THU69004.1"/>
    <property type="molecule type" value="Genomic_DNA"/>
</dbReference>
<organism evidence="2 3">
    <name type="scientific">Musa balbisiana</name>
    <name type="common">Banana</name>
    <dbReference type="NCBI Taxonomy" id="52838"/>
    <lineage>
        <taxon>Eukaryota</taxon>
        <taxon>Viridiplantae</taxon>
        <taxon>Streptophyta</taxon>
        <taxon>Embryophyta</taxon>
        <taxon>Tracheophyta</taxon>
        <taxon>Spermatophyta</taxon>
        <taxon>Magnoliopsida</taxon>
        <taxon>Liliopsida</taxon>
        <taxon>Zingiberales</taxon>
        <taxon>Musaceae</taxon>
        <taxon>Musa</taxon>
    </lineage>
</organism>
<keyword evidence="1" id="KW-0472">Membrane</keyword>
<keyword evidence="1" id="KW-1133">Transmembrane helix</keyword>
<sequence length="194" mass="21768">MWSLHRKEVYGMWWKESSLHSLTLFVHLAADGESYITKTTAAKKERDLWVEAEKPWSFATQLITSQMGNVSSCFPCIRSQQFHSVFLDSFFSLLALCVLSRRRVCAREGARVMDSSAAMMGWCWKPSFALVLLVLSLYVGASLATPVAVPAPSPPPPDSFCNGVYMNYTIDRREKIHPFTDDPAEKPYASAPPP</sequence>
<dbReference type="Proteomes" id="UP000317650">
    <property type="component" value="Chromosome 8"/>
</dbReference>